<accession>A0ABD5U719</accession>
<evidence type="ECO:0000313" key="1">
    <source>
        <dbReference type="EMBL" id="MFC6836302.1"/>
    </source>
</evidence>
<dbReference type="RefSeq" id="WP_304447989.1">
    <property type="nucleotide sequence ID" value="NZ_JARRAH010000001.1"/>
</dbReference>
<evidence type="ECO:0008006" key="3">
    <source>
        <dbReference type="Google" id="ProtNLM"/>
    </source>
</evidence>
<dbReference type="AlphaFoldDB" id="A0ABD5U719"/>
<keyword evidence="2" id="KW-1185">Reference proteome</keyword>
<gene>
    <name evidence="1" type="ORF">ACFQHK_07260</name>
</gene>
<proteinExistence type="predicted"/>
<sequence>MDSSSPPIDLQTATDAELGYHSHVLRTACTPARIRVLEALESCAAEAPATAEGLARELVVDAEGLDADVQALREVELVSVRAHSGTTD</sequence>
<comment type="caution">
    <text evidence="1">The sequence shown here is derived from an EMBL/GenBank/DDBJ whole genome shotgun (WGS) entry which is preliminary data.</text>
</comment>
<name>A0ABD5U719_9EURY</name>
<protein>
    <recommendedName>
        <fullName evidence="3">ArsR family transcriptional regulator</fullName>
    </recommendedName>
</protein>
<reference evidence="1 2" key="1">
    <citation type="journal article" date="2019" name="Int. J. Syst. Evol. Microbiol.">
        <title>The Global Catalogue of Microorganisms (GCM) 10K type strain sequencing project: providing services to taxonomists for standard genome sequencing and annotation.</title>
        <authorList>
            <consortium name="The Broad Institute Genomics Platform"/>
            <consortium name="The Broad Institute Genome Sequencing Center for Infectious Disease"/>
            <person name="Wu L."/>
            <person name="Ma J."/>
        </authorList>
    </citation>
    <scope>NUCLEOTIDE SEQUENCE [LARGE SCALE GENOMIC DNA]</scope>
    <source>
        <strain evidence="1 2">PSRA2</strain>
    </source>
</reference>
<evidence type="ECO:0000313" key="2">
    <source>
        <dbReference type="Proteomes" id="UP001596406"/>
    </source>
</evidence>
<organism evidence="1 2">
    <name type="scientific">Halomarina ordinaria</name>
    <dbReference type="NCBI Taxonomy" id="3033939"/>
    <lineage>
        <taxon>Archaea</taxon>
        <taxon>Methanobacteriati</taxon>
        <taxon>Methanobacteriota</taxon>
        <taxon>Stenosarchaea group</taxon>
        <taxon>Halobacteria</taxon>
        <taxon>Halobacteriales</taxon>
        <taxon>Natronomonadaceae</taxon>
        <taxon>Halomarina</taxon>
    </lineage>
</organism>
<dbReference type="Proteomes" id="UP001596406">
    <property type="component" value="Unassembled WGS sequence"/>
</dbReference>
<dbReference type="EMBL" id="JBHSXM010000001">
    <property type="protein sequence ID" value="MFC6836302.1"/>
    <property type="molecule type" value="Genomic_DNA"/>
</dbReference>